<proteinExistence type="predicted"/>
<accession>A0A4Y9Y8C7</accession>
<keyword evidence="2" id="KW-1185">Reference proteome</keyword>
<dbReference type="AlphaFoldDB" id="A0A4Y9Y8C7"/>
<gene>
    <name evidence="1" type="ORF">EVG20_g8303</name>
</gene>
<protein>
    <submittedName>
        <fullName evidence="1">Uncharacterized protein</fullName>
    </submittedName>
</protein>
<name>A0A4Y9Y8C7_9AGAM</name>
<dbReference type="Proteomes" id="UP000298327">
    <property type="component" value="Unassembled WGS sequence"/>
</dbReference>
<comment type="caution">
    <text evidence="1">The sequence shown here is derived from an EMBL/GenBank/DDBJ whole genome shotgun (WGS) entry which is preliminary data.</text>
</comment>
<organism evidence="1 2">
    <name type="scientific">Dentipellis fragilis</name>
    <dbReference type="NCBI Taxonomy" id="205917"/>
    <lineage>
        <taxon>Eukaryota</taxon>
        <taxon>Fungi</taxon>
        <taxon>Dikarya</taxon>
        <taxon>Basidiomycota</taxon>
        <taxon>Agaricomycotina</taxon>
        <taxon>Agaricomycetes</taxon>
        <taxon>Russulales</taxon>
        <taxon>Hericiaceae</taxon>
        <taxon>Dentipellis</taxon>
    </lineage>
</organism>
<reference evidence="1 2" key="1">
    <citation type="submission" date="2019-02" db="EMBL/GenBank/DDBJ databases">
        <title>Genome sequencing of the rare red list fungi Dentipellis fragilis.</title>
        <authorList>
            <person name="Buettner E."/>
            <person name="Kellner H."/>
        </authorList>
    </citation>
    <scope>NUCLEOTIDE SEQUENCE [LARGE SCALE GENOMIC DNA]</scope>
    <source>
        <strain evidence="1 2">DSM 105465</strain>
    </source>
</reference>
<dbReference type="EMBL" id="SEOQ01000707">
    <property type="protein sequence ID" value="TFY58033.1"/>
    <property type="molecule type" value="Genomic_DNA"/>
</dbReference>
<sequence>MKDSLFMAVVDSIDESSEGQLHKFIVAPVGVACGDESKEIAAGAEVEDHKQVLCVFEAPMQGDDVGVTRYLRVKRSLARVEVEGVFARIEFAKHLTAYCTPSGEVMSTAR</sequence>
<evidence type="ECO:0000313" key="1">
    <source>
        <dbReference type="EMBL" id="TFY58033.1"/>
    </source>
</evidence>
<evidence type="ECO:0000313" key="2">
    <source>
        <dbReference type="Proteomes" id="UP000298327"/>
    </source>
</evidence>